<organism evidence="12 13">
    <name type="scientific">Leptospira ilyithenensis</name>
    <dbReference type="NCBI Taxonomy" id="2484901"/>
    <lineage>
        <taxon>Bacteria</taxon>
        <taxon>Pseudomonadati</taxon>
        <taxon>Spirochaetota</taxon>
        <taxon>Spirochaetia</taxon>
        <taxon>Leptospirales</taxon>
        <taxon>Leptospiraceae</taxon>
        <taxon>Leptospira</taxon>
    </lineage>
</organism>
<name>A0A4R9LPC4_9LEPT</name>
<dbReference type="PANTHER" id="PTHR43765:SF2">
    <property type="entry name" value="2-DEHYDROPANTOATE 2-REDUCTASE"/>
    <property type="match status" value="1"/>
</dbReference>
<evidence type="ECO:0000256" key="2">
    <source>
        <dbReference type="ARBA" id="ARBA00007870"/>
    </source>
</evidence>
<dbReference type="Proteomes" id="UP000298264">
    <property type="component" value="Unassembled WGS sequence"/>
</dbReference>
<comment type="caution">
    <text evidence="12">The sequence shown here is derived from an EMBL/GenBank/DDBJ whole genome shotgun (WGS) entry which is preliminary data.</text>
</comment>
<keyword evidence="13" id="KW-1185">Reference proteome</keyword>
<evidence type="ECO:0000256" key="8">
    <source>
        <dbReference type="ARBA" id="ARBA00048793"/>
    </source>
</evidence>
<keyword evidence="6" id="KW-0560">Oxidoreductase</keyword>
<dbReference type="OrthoDB" id="9793586at2"/>
<sequence length="345" mass="37890">MQTSNTTQNVFPKIAILGMGAITLSIARALFLNKVPYFVLTRDAKRKSELLANPLWYRYSSGPKEQISFEGIVSTLEETKDNFDYIILGAKSANLEDSIRKSIPLLSKGGRFVLIQNGLPEEIVSISANQILGGVVGWNTQKLPDGVYFQSNAGALILGGADETTPEPFWKQALEPYITVILSSNLKGFRWHKLGINSVINGLSASCQLTLGELFFKKSGRSAAIRVLTEVRNVMEKIGIKEEVVPGSVSVGKLGDGKGALPFLLRHIILFAIGIKYYRIRTSMVQDLDAGRKTEIDELNGQIVAKSKTLGIGTPVNDAIVKKIKSLEEEKEKPAILFLKELVRL</sequence>
<keyword evidence="9" id="KW-1133">Transmembrane helix</keyword>
<dbReference type="InterPro" id="IPR013328">
    <property type="entry name" value="6PGD_dom2"/>
</dbReference>
<dbReference type="Pfam" id="PF08546">
    <property type="entry name" value="ApbA_C"/>
    <property type="match status" value="1"/>
</dbReference>
<evidence type="ECO:0000259" key="10">
    <source>
        <dbReference type="Pfam" id="PF02558"/>
    </source>
</evidence>
<dbReference type="EC" id="1.1.1.169" evidence="3"/>
<protein>
    <recommendedName>
        <fullName evidence="4">2-dehydropantoate 2-reductase</fullName>
        <ecNumber evidence="3">1.1.1.169</ecNumber>
    </recommendedName>
    <alternativeName>
        <fullName evidence="7">Ketopantoate reductase</fullName>
    </alternativeName>
</protein>
<evidence type="ECO:0000256" key="6">
    <source>
        <dbReference type="ARBA" id="ARBA00023002"/>
    </source>
</evidence>
<dbReference type="GO" id="GO:0008677">
    <property type="term" value="F:2-dehydropantoate 2-reductase activity"/>
    <property type="evidence" value="ECO:0007669"/>
    <property type="project" value="UniProtKB-EC"/>
</dbReference>
<accession>A0A4R9LPC4</accession>
<evidence type="ECO:0000313" key="12">
    <source>
        <dbReference type="EMBL" id="TGN10615.1"/>
    </source>
</evidence>
<keyword evidence="9" id="KW-0812">Transmembrane</keyword>
<gene>
    <name evidence="12" type="ORF">EHS11_09130</name>
</gene>
<dbReference type="Gene3D" id="3.40.50.720">
    <property type="entry name" value="NAD(P)-binding Rossmann-like Domain"/>
    <property type="match status" value="1"/>
</dbReference>
<dbReference type="InterPro" id="IPR013752">
    <property type="entry name" value="KPA_reductase"/>
</dbReference>
<feature type="domain" description="Ketopantoate reductase N-terminal" evidence="10">
    <location>
        <begin position="14"/>
        <end position="160"/>
    </location>
</feature>
<dbReference type="InterPro" id="IPR050838">
    <property type="entry name" value="Ketopantoate_reductase"/>
</dbReference>
<feature type="transmembrane region" description="Helical" evidence="9">
    <location>
        <begin position="14"/>
        <end position="32"/>
    </location>
</feature>
<dbReference type="Pfam" id="PF02558">
    <property type="entry name" value="ApbA"/>
    <property type="match status" value="1"/>
</dbReference>
<evidence type="ECO:0000256" key="5">
    <source>
        <dbReference type="ARBA" id="ARBA00022857"/>
    </source>
</evidence>
<feature type="domain" description="Ketopantoate reductase C-terminal" evidence="11">
    <location>
        <begin position="186"/>
        <end position="327"/>
    </location>
</feature>
<dbReference type="AlphaFoldDB" id="A0A4R9LPC4"/>
<evidence type="ECO:0000313" key="13">
    <source>
        <dbReference type="Proteomes" id="UP000298264"/>
    </source>
</evidence>
<keyword evidence="5" id="KW-0521">NADP</keyword>
<dbReference type="Gene3D" id="1.10.1040.10">
    <property type="entry name" value="N-(1-d-carboxylethyl)-l-norvaline Dehydrogenase, domain 2"/>
    <property type="match status" value="1"/>
</dbReference>
<dbReference type="SUPFAM" id="SSF51735">
    <property type="entry name" value="NAD(P)-binding Rossmann-fold domains"/>
    <property type="match status" value="1"/>
</dbReference>
<evidence type="ECO:0000256" key="1">
    <source>
        <dbReference type="ARBA" id="ARBA00004994"/>
    </source>
</evidence>
<dbReference type="PANTHER" id="PTHR43765">
    <property type="entry name" value="2-DEHYDROPANTOATE 2-REDUCTASE-RELATED"/>
    <property type="match status" value="1"/>
</dbReference>
<dbReference type="InterPro" id="IPR013332">
    <property type="entry name" value="KPR_N"/>
</dbReference>
<evidence type="ECO:0000256" key="7">
    <source>
        <dbReference type="ARBA" id="ARBA00032024"/>
    </source>
</evidence>
<proteinExistence type="inferred from homology"/>
<evidence type="ECO:0000256" key="3">
    <source>
        <dbReference type="ARBA" id="ARBA00013014"/>
    </source>
</evidence>
<dbReference type="GO" id="GO:0005737">
    <property type="term" value="C:cytoplasm"/>
    <property type="evidence" value="ECO:0007669"/>
    <property type="project" value="TreeGrafter"/>
</dbReference>
<dbReference type="SUPFAM" id="SSF48179">
    <property type="entry name" value="6-phosphogluconate dehydrogenase C-terminal domain-like"/>
    <property type="match status" value="1"/>
</dbReference>
<evidence type="ECO:0000256" key="4">
    <source>
        <dbReference type="ARBA" id="ARBA00019465"/>
    </source>
</evidence>
<dbReference type="EMBL" id="RQHV01000043">
    <property type="protein sequence ID" value="TGN10615.1"/>
    <property type="molecule type" value="Genomic_DNA"/>
</dbReference>
<evidence type="ECO:0000259" key="11">
    <source>
        <dbReference type="Pfam" id="PF08546"/>
    </source>
</evidence>
<keyword evidence="9" id="KW-0472">Membrane</keyword>
<comment type="pathway">
    <text evidence="1">Cofactor biosynthesis; (R)-pantothenate biosynthesis; (R)-pantoate from 3-methyl-2-oxobutanoate: step 2/2.</text>
</comment>
<comment type="similarity">
    <text evidence="2">Belongs to the ketopantoate reductase family.</text>
</comment>
<comment type="catalytic activity">
    <reaction evidence="8">
        <text>(R)-pantoate + NADP(+) = 2-dehydropantoate + NADPH + H(+)</text>
        <dbReference type="Rhea" id="RHEA:16233"/>
        <dbReference type="ChEBI" id="CHEBI:11561"/>
        <dbReference type="ChEBI" id="CHEBI:15378"/>
        <dbReference type="ChEBI" id="CHEBI:15980"/>
        <dbReference type="ChEBI" id="CHEBI:57783"/>
        <dbReference type="ChEBI" id="CHEBI:58349"/>
        <dbReference type="EC" id="1.1.1.169"/>
    </reaction>
</comment>
<dbReference type="InterPro" id="IPR036291">
    <property type="entry name" value="NAD(P)-bd_dom_sf"/>
</dbReference>
<evidence type="ECO:0000256" key="9">
    <source>
        <dbReference type="SAM" id="Phobius"/>
    </source>
</evidence>
<dbReference type="InterPro" id="IPR008927">
    <property type="entry name" value="6-PGluconate_DH-like_C_sf"/>
</dbReference>
<reference evidence="12" key="1">
    <citation type="journal article" date="2019" name="PLoS Negl. Trop. Dis.">
        <title>Revisiting the worldwide diversity of Leptospira species in the environment.</title>
        <authorList>
            <person name="Vincent A.T."/>
            <person name="Schiettekatte O."/>
            <person name="Bourhy P."/>
            <person name="Veyrier F.J."/>
            <person name="Picardeau M."/>
        </authorList>
    </citation>
    <scope>NUCLEOTIDE SEQUENCE [LARGE SCALE GENOMIC DNA]</scope>
    <source>
        <strain evidence="12">201400974</strain>
    </source>
</reference>
<dbReference type="GO" id="GO:0050661">
    <property type="term" value="F:NADP binding"/>
    <property type="evidence" value="ECO:0007669"/>
    <property type="project" value="TreeGrafter"/>
</dbReference>